<dbReference type="SUPFAM" id="SSF103256">
    <property type="entry name" value="Hypothetical protein TM0160"/>
    <property type="match status" value="1"/>
</dbReference>
<feature type="domain" description="BFN" evidence="2">
    <location>
        <begin position="18"/>
        <end position="145"/>
    </location>
</feature>
<dbReference type="InterPro" id="IPR003729">
    <property type="entry name" value="Bi_nuclease_dom"/>
</dbReference>
<gene>
    <name evidence="3" type="ORF">HMPREF0281_00348</name>
</gene>
<sequence>MVSYFKIRVDEKEMTMNAVELEFLGVHMMEPEDFLCALMAHPASHKVVPVWMSLADGARLSSRADGYSPARPDTHDLLVDLVEDQGGVISIVINNVHEGAFFVEITTGAEKTLDARLSDALVLSLHFNVPITMDEEILSKVGVFVTEDDLDQYFDIDYADTSFIPGQTSRPSPEESDSTSASGDAQADADFSQLMQSMGLTEDELRLDDEDEDGEGGDDSSDGSDSGDVSGSSDSSDSRDSKESDDDGENPQ</sequence>
<feature type="compositionally biased region" description="Low complexity" evidence="1">
    <location>
        <begin position="223"/>
        <end position="235"/>
    </location>
</feature>
<evidence type="ECO:0000313" key="3">
    <source>
        <dbReference type="EMBL" id="EFG82318.1"/>
    </source>
</evidence>
<feature type="compositionally biased region" description="Acidic residues" evidence="1">
    <location>
        <begin position="243"/>
        <end position="252"/>
    </location>
</feature>
<protein>
    <recommendedName>
        <fullName evidence="2">BFN domain-containing protein</fullName>
    </recommendedName>
</protein>
<evidence type="ECO:0000313" key="4">
    <source>
        <dbReference type="Proteomes" id="UP000006015"/>
    </source>
</evidence>
<dbReference type="Gene3D" id="3.10.690.10">
    <property type="entry name" value="Bifunctional nuclease domain"/>
    <property type="match status" value="1"/>
</dbReference>
<proteinExistence type="predicted"/>
<comment type="caution">
    <text evidence="3">The sequence shown here is derived from an EMBL/GenBank/DDBJ whole genome shotgun (WGS) entry which is preliminary data.</text>
</comment>
<evidence type="ECO:0000256" key="1">
    <source>
        <dbReference type="SAM" id="MobiDB-lite"/>
    </source>
</evidence>
<keyword evidence="4" id="KW-1185">Reference proteome</keyword>
<evidence type="ECO:0000259" key="2">
    <source>
        <dbReference type="PROSITE" id="PS51658"/>
    </source>
</evidence>
<accession>A0ABN0AHJ4</accession>
<reference evidence="3 4" key="1">
    <citation type="submission" date="2010-04" db="EMBL/GenBank/DDBJ databases">
        <authorList>
            <person name="Weinstock G."/>
            <person name="Sodergren E."/>
            <person name="Clifton S."/>
            <person name="Fulton L."/>
            <person name="Fulton B."/>
            <person name="Courtney L."/>
            <person name="Fronick C."/>
            <person name="Harrison M."/>
            <person name="Strong C."/>
            <person name="Farmer C."/>
            <person name="Delahaunty K."/>
            <person name="Markovic C."/>
            <person name="Hall O."/>
            <person name="Minx P."/>
            <person name="Tomlinson C."/>
            <person name="Mitreva M."/>
            <person name="Hou S."/>
            <person name="Wollam A."/>
            <person name="Pepin K.H."/>
            <person name="Johnson M."/>
            <person name="Bhonagiri V."/>
            <person name="Zhang X."/>
            <person name="Suruliraj S."/>
            <person name="Warren W."/>
            <person name="Chinwalla A."/>
            <person name="Mardis E.R."/>
            <person name="Wilson R.K."/>
        </authorList>
    </citation>
    <scope>NUCLEOTIDE SEQUENCE [LARGE SCALE GENOMIC DNA]</scope>
    <source>
        <strain evidence="3 4">DSM 20306</strain>
    </source>
</reference>
<dbReference type="Pfam" id="PF02577">
    <property type="entry name" value="BFN_dom"/>
    <property type="match status" value="1"/>
</dbReference>
<dbReference type="Proteomes" id="UP000006015">
    <property type="component" value="Unassembled WGS sequence"/>
</dbReference>
<dbReference type="EMBL" id="ADNS01000002">
    <property type="protein sequence ID" value="EFG82318.1"/>
    <property type="molecule type" value="Genomic_DNA"/>
</dbReference>
<feature type="region of interest" description="Disordered" evidence="1">
    <location>
        <begin position="162"/>
        <end position="252"/>
    </location>
</feature>
<name>A0ABN0AHJ4_CORAM</name>
<dbReference type="InterPro" id="IPR036104">
    <property type="entry name" value="BFN_sf"/>
</dbReference>
<organism evidence="3 4">
    <name type="scientific">Corynebacterium ammoniagenes DSM 20306</name>
    <dbReference type="NCBI Taxonomy" id="649754"/>
    <lineage>
        <taxon>Bacteria</taxon>
        <taxon>Bacillati</taxon>
        <taxon>Actinomycetota</taxon>
        <taxon>Actinomycetes</taxon>
        <taxon>Mycobacteriales</taxon>
        <taxon>Corynebacteriaceae</taxon>
        <taxon>Corynebacterium</taxon>
    </lineage>
</organism>
<feature type="compositionally biased region" description="Acidic residues" evidence="1">
    <location>
        <begin position="201"/>
        <end position="222"/>
    </location>
</feature>
<dbReference type="PROSITE" id="PS51658">
    <property type="entry name" value="BFN"/>
    <property type="match status" value="1"/>
</dbReference>